<protein>
    <recommendedName>
        <fullName evidence="2">Protein capicua homolog-like domain-containing protein</fullName>
    </recommendedName>
</protein>
<dbReference type="EMBL" id="KB740562">
    <property type="protein sequence ID" value="ENN80291.1"/>
    <property type="molecule type" value="Genomic_DNA"/>
</dbReference>
<dbReference type="InterPro" id="IPR032147">
    <property type="entry name" value="Cic_dom"/>
</dbReference>
<evidence type="ECO:0000313" key="3">
    <source>
        <dbReference type="EMBL" id="ENN80291.1"/>
    </source>
</evidence>
<proteinExistence type="predicted"/>
<gene>
    <name evidence="3" type="ORF">YQE_03284</name>
</gene>
<evidence type="ECO:0000259" key="2">
    <source>
        <dbReference type="Pfam" id="PF16090"/>
    </source>
</evidence>
<evidence type="ECO:0000256" key="1">
    <source>
        <dbReference type="SAM" id="MobiDB-lite"/>
    </source>
</evidence>
<feature type="region of interest" description="Disordered" evidence="1">
    <location>
        <begin position="1"/>
        <end position="22"/>
    </location>
</feature>
<feature type="domain" description="Protein capicua homolog-like" evidence="2">
    <location>
        <begin position="112"/>
        <end position="164"/>
    </location>
</feature>
<dbReference type="OrthoDB" id="10051111at2759"/>
<dbReference type="Pfam" id="PF16090">
    <property type="entry name" value="DUF4819"/>
    <property type="match status" value="1"/>
</dbReference>
<accession>N6UI25</accession>
<feature type="non-terminal residue" evidence="3">
    <location>
        <position position="1"/>
    </location>
</feature>
<dbReference type="AlphaFoldDB" id="N6UI25"/>
<organism evidence="3">
    <name type="scientific">Dendroctonus ponderosae</name>
    <name type="common">Mountain pine beetle</name>
    <dbReference type="NCBI Taxonomy" id="77166"/>
    <lineage>
        <taxon>Eukaryota</taxon>
        <taxon>Metazoa</taxon>
        <taxon>Ecdysozoa</taxon>
        <taxon>Arthropoda</taxon>
        <taxon>Hexapoda</taxon>
        <taxon>Insecta</taxon>
        <taxon>Pterygota</taxon>
        <taxon>Neoptera</taxon>
        <taxon>Endopterygota</taxon>
        <taxon>Coleoptera</taxon>
        <taxon>Polyphaga</taxon>
        <taxon>Cucujiformia</taxon>
        <taxon>Curculionidae</taxon>
        <taxon>Scolytinae</taxon>
        <taxon>Dendroctonus</taxon>
    </lineage>
</organism>
<sequence length="172" mass="19109">MDMGVRKLPKKRKFDPSELDEGGQPNSCIAVSVVQTLPNVTTTEYPYNQQKVPPAPPPVDLSEWCDHRVLAKQGDWYLPGVIRDAGVDSITVVLDEKGERKRYENVFDSDCYNVIGDASPSVNQITLGTRVCVRQNQSIFVEGIVCTILDGQPIRFVVAVIGKWKLQHALPS</sequence>
<reference evidence="3" key="1">
    <citation type="journal article" date="2013" name="Genome Biol.">
        <title>Draft genome of the mountain pine beetle, Dendroctonus ponderosae Hopkins, a major forest pest.</title>
        <authorList>
            <person name="Keeling C.I."/>
            <person name="Yuen M.M."/>
            <person name="Liao N.Y."/>
            <person name="Docking T.R."/>
            <person name="Chan S.K."/>
            <person name="Taylor G.A."/>
            <person name="Palmquist D.L."/>
            <person name="Jackman S.D."/>
            <person name="Nguyen A."/>
            <person name="Li M."/>
            <person name="Henderson H."/>
            <person name="Janes J.K."/>
            <person name="Zhao Y."/>
            <person name="Pandoh P."/>
            <person name="Moore R."/>
            <person name="Sperling F.A."/>
            <person name="Huber D.P."/>
            <person name="Birol I."/>
            <person name="Jones S.J."/>
            <person name="Bohlmann J."/>
        </authorList>
    </citation>
    <scope>NUCLEOTIDE SEQUENCE</scope>
</reference>
<name>N6UI25_DENPD</name>
<dbReference type="HOGENOM" id="CLU_1556863_0_0_1"/>